<evidence type="ECO:0000313" key="3">
    <source>
        <dbReference type="Proteomes" id="UP000053201"/>
    </source>
</evidence>
<dbReference type="Proteomes" id="UP000053201">
    <property type="component" value="Unassembled WGS sequence"/>
</dbReference>
<feature type="compositionally biased region" description="Basic and acidic residues" evidence="1">
    <location>
        <begin position="425"/>
        <end position="450"/>
    </location>
</feature>
<protein>
    <submittedName>
        <fullName evidence="2">Uncharacterized protein</fullName>
    </submittedName>
</protein>
<feature type="region of interest" description="Disordered" evidence="1">
    <location>
        <begin position="419"/>
        <end position="453"/>
    </location>
</feature>
<dbReference type="VEuPathDB" id="FungiDB:SPPG_06129"/>
<keyword evidence="3" id="KW-1185">Reference proteome</keyword>
<dbReference type="EMBL" id="KQ257460">
    <property type="protein sequence ID" value="KNC98425.1"/>
    <property type="molecule type" value="Genomic_DNA"/>
</dbReference>
<dbReference type="GO" id="GO:0016020">
    <property type="term" value="C:membrane"/>
    <property type="evidence" value="ECO:0007669"/>
    <property type="project" value="TreeGrafter"/>
</dbReference>
<accession>A0A0L0HA41</accession>
<proteinExistence type="predicted"/>
<sequence>MDITSHMLSLAWKFPRAAGYVIQAHRKCSAWVASLSPDVRKRIRGVLRGVGGAAVSVSRFTENVYIHVISYPNTPPTKWSQPSRFILVPLAHLILFFQPVVADWEGDIKDGKVLFVANKSVWGLEMPAMHSVIYLKTGKLVRFQIDPLHFKLPLWKHVLEYFGAVPFSPSIYPELMGAGYTMVWFPSSEISDSGTEGDIAHMYPIDTGDGSAVAPGAEFAVWALDSGYAIVPVANIGMSDMLPVRFHVSLEPIYTASNVVSRILPSSLSSLLPHSSPHKKPTLPIVLPRSYERQYMRFASPARTDGPFRKLLESEYEVTQSPRVRRTGRPSISVSTPRLATTLSTRTLYAIDTNLLYLRELRDADPRRHVLAPVWNVGRRLGQCVLGMEKKMKGSEKLVRRHSAKALRAMAGWVDIEDEGANPEKMSENVDELKSETLDRRRSTPERPRSGVESLVESGFVDFMEPSPVW</sequence>
<dbReference type="OrthoDB" id="44277at2759"/>
<organism evidence="2 3">
    <name type="scientific">Spizellomyces punctatus (strain DAOM BR117)</name>
    <dbReference type="NCBI Taxonomy" id="645134"/>
    <lineage>
        <taxon>Eukaryota</taxon>
        <taxon>Fungi</taxon>
        <taxon>Fungi incertae sedis</taxon>
        <taxon>Chytridiomycota</taxon>
        <taxon>Chytridiomycota incertae sedis</taxon>
        <taxon>Chytridiomycetes</taxon>
        <taxon>Spizellomycetales</taxon>
        <taxon>Spizellomycetaceae</taxon>
        <taxon>Spizellomyces</taxon>
    </lineage>
</organism>
<dbReference type="PANTHER" id="PTHR22753:SF14">
    <property type="entry name" value="MONOACYLGLYCEROL_DIACYLGLYCEROL O-ACYLTRANSFERASE"/>
    <property type="match status" value="1"/>
</dbReference>
<dbReference type="GeneID" id="27689460"/>
<reference evidence="2 3" key="1">
    <citation type="submission" date="2009-08" db="EMBL/GenBank/DDBJ databases">
        <title>The Genome Sequence of Spizellomyces punctatus strain DAOM BR117.</title>
        <authorList>
            <consortium name="The Broad Institute Genome Sequencing Platform"/>
            <person name="Russ C."/>
            <person name="Cuomo C."/>
            <person name="Shea T."/>
            <person name="Young S.K."/>
            <person name="Zeng Q."/>
            <person name="Koehrsen M."/>
            <person name="Haas B."/>
            <person name="Borodovsky M."/>
            <person name="Guigo R."/>
            <person name="Alvarado L."/>
            <person name="Berlin A."/>
            <person name="Bochicchio J."/>
            <person name="Borenstein D."/>
            <person name="Chapman S."/>
            <person name="Chen Z."/>
            <person name="Engels R."/>
            <person name="Freedman E."/>
            <person name="Gellesch M."/>
            <person name="Goldberg J."/>
            <person name="Griggs A."/>
            <person name="Gujja S."/>
            <person name="Heiman D."/>
            <person name="Hepburn T."/>
            <person name="Howarth C."/>
            <person name="Jen D."/>
            <person name="Larson L."/>
            <person name="Lewis B."/>
            <person name="Mehta T."/>
            <person name="Park D."/>
            <person name="Pearson M."/>
            <person name="Roberts A."/>
            <person name="Saif S."/>
            <person name="Shenoy N."/>
            <person name="Sisk P."/>
            <person name="Stolte C."/>
            <person name="Sykes S."/>
            <person name="Thomson T."/>
            <person name="Walk T."/>
            <person name="White J."/>
            <person name="Yandava C."/>
            <person name="Burger G."/>
            <person name="Gray M.W."/>
            <person name="Holland P.W.H."/>
            <person name="King N."/>
            <person name="Lang F.B.F."/>
            <person name="Roger A.J."/>
            <person name="Ruiz-Trillo I."/>
            <person name="Lander E."/>
            <person name="Nusbaum C."/>
        </authorList>
    </citation>
    <scope>NUCLEOTIDE SEQUENCE [LARGE SCALE GENOMIC DNA]</scope>
    <source>
        <strain evidence="2 3">DAOM BR117</strain>
    </source>
</reference>
<dbReference type="STRING" id="645134.A0A0L0HA41"/>
<dbReference type="InParanoid" id="A0A0L0HA41"/>
<dbReference type="RefSeq" id="XP_016606465.1">
    <property type="nucleotide sequence ID" value="XM_016754335.1"/>
</dbReference>
<evidence type="ECO:0000313" key="2">
    <source>
        <dbReference type="EMBL" id="KNC98425.1"/>
    </source>
</evidence>
<name>A0A0L0HA41_SPIPD</name>
<evidence type="ECO:0000256" key="1">
    <source>
        <dbReference type="SAM" id="MobiDB-lite"/>
    </source>
</evidence>
<dbReference type="PANTHER" id="PTHR22753">
    <property type="entry name" value="TRANSMEMBRANE PROTEIN 68"/>
    <property type="match status" value="1"/>
</dbReference>
<gene>
    <name evidence="2" type="ORF">SPPG_06129</name>
</gene>
<dbReference type="AlphaFoldDB" id="A0A0L0HA41"/>